<keyword evidence="5 8" id="KW-0863">Zinc-finger</keyword>
<feature type="domain" description="RING-type" evidence="10">
    <location>
        <begin position="360"/>
        <end position="399"/>
    </location>
</feature>
<dbReference type="Pfam" id="PF13920">
    <property type="entry name" value="zf-C3HC4_3"/>
    <property type="match status" value="1"/>
</dbReference>
<dbReference type="GO" id="GO:0061630">
    <property type="term" value="F:ubiquitin protein ligase activity"/>
    <property type="evidence" value="ECO:0007669"/>
    <property type="project" value="UniProtKB-EC"/>
</dbReference>
<dbReference type="PANTHER" id="PTHR22996:SF0">
    <property type="entry name" value="RE60872P-RELATED"/>
    <property type="match status" value="1"/>
</dbReference>
<dbReference type="RefSeq" id="XP_028966601.1">
    <property type="nucleotide sequence ID" value="XM_029110768.1"/>
</dbReference>
<accession>A0AAJ7WGV0</accession>
<evidence type="ECO:0000313" key="11">
    <source>
        <dbReference type="Proteomes" id="UP000694867"/>
    </source>
</evidence>
<evidence type="ECO:0000256" key="8">
    <source>
        <dbReference type="PROSITE-ProRule" id="PRU00175"/>
    </source>
</evidence>
<evidence type="ECO:0000313" key="12">
    <source>
        <dbReference type="RefSeq" id="XP_028966601.1"/>
    </source>
</evidence>
<dbReference type="InterPro" id="IPR001841">
    <property type="entry name" value="Znf_RING"/>
</dbReference>
<feature type="compositionally biased region" description="Basic and acidic residues" evidence="9">
    <location>
        <begin position="583"/>
        <end position="596"/>
    </location>
</feature>
<keyword evidence="7" id="KW-0862">Zinc</keyword>
<evidence type="ECO:0000256" key="6">
    <source>
        <dbReference type="ARBA" id="ARBA00022786"/>
    </source>
</evidence>
<feature type="region of interest" description="Disordered" evidence="9">
    <location>
        <begin position="105"/>
        <end position="124"/>
    </location>
</feature>
<proteinExistence type="predicted"/>
<sequence>MGALLSRQHGLADGEEANNSFVYRYPPKNGNYFASHFIMGGERFDASQPEAYLFGENSDLNFLGSRPMPFPYPAPQPNEPTRPLRCLINIRKESLRFIRVKDKENSCPNGLSEEESNKSPQTPSTRYNLEFVFDSECRCAITVHYFCTEEVTPNGITYSPRFPTMSSETYHYKRGCNQQFQQSSHVFDPSKYSDSELTYNNYTLLLSDDPPIISLNQTDIFMSIRYEISGITAERTTAMPDGGEVFPVVIQCVAEEGEEPRQSHVLLAVVERASAALGSTVDSVTYTLKPLKQKLFVDGLVYLLQEIYGIENKNITPHVNLRIGPPRSPFLRPDRSLQPDDEAANGAVEDSDCEEGGCECVICMSEARDTLILPCKHLCLCSACADSLRYQANNCPICRAPFRALLQIRAVRKMLLSSHPSAQISELQQVGQDVPAGYESIPLIEALNGPTSQNPTLTVPHDRETTGKKSKMHRNKSSSAGSLRHQNDNLQVPTEGTVTVAGGPKESPRNRNLQHHHRSSSGTVTDAGALTRAETAPPGRHRKHKPHGKTKNSALRPHTAQPSTTSLADTSLSPESKSLLEGQNHDEPGKSLKEEVSSDNDLDTDIPTVITVDQATDTSLDNRDHLHGSREENSEMNMLFHRRKAFPDQTCRDSGDAPNDRIRELELLEKTCSLNLKTSVPQVPSPSNSVPGTPDGSARSSAESFSSSSSGTRLLVNSQPATPGCLCSNPVTVVTIQSSKNCICLPPKACLCSSPTKSATTSPSSRTCICVPNTSSLPVPGDTEEV</sequence>
<dbReference type="CTD" id="32330"/>
<comment type="catalytic activity">
    <reaction evidence="1">
        <text>S-ubiquitinyl-[E2 ubiquitin-conjugating enzyme]-L-cysteine + [acceptor protein]-L-lysine = [E2 ubiquitin-conjugating enzyme]-L-cysteine + N(6)-ubiquitinyl-[acceptor protein]-L-lysine.</text>
        <dbReference type="EC" id="2.3.2.27"/>
    </reaction>
</comment>
<dbReference type="InterPro" id="IPR013083">
    <property type="entry name" value="Znf_RING/FYVE/PHD"/>
</dbReference>
<feature type="region of interest" description="Disordered" evidence="9">
    <location>
        <begin position="614"/>
        <end position="633"/>
    </location>
</feature>
<dbReference type="PROSITE" id="PS50089">
    <property type="entry name" value="ZF_RING_2"/>
    <property type="match status" value="1"/>
</dbReference>
<dbReference type="InterPro" id="IPR058981">
    <property type="entry name" value="MGRN1/RNF157-like_N"/>
</dbReference>
<keyword evidence="6" id="KW-0833">Ubl conjugation pathway</keyword>
<protein>
    <recommendedName>
        <fullName evidence="2">RING-type E3 ubiquitin transferase</fullName>
        <ecNumber evidence="2">2.3.2.27</ecNumber>
    </recommendedName>
</protein>
<feature type="compositionally biased region" description="Polar residues" evidence="9">
    <location>
        <begin position="488"/>
        <end position="497"/>
    </location>
</feature>
<dbReference type="Gene3D" id="3.30.40.10">
    <property type="entry name" value="Zinc/RING finger domain, C3HC4 (zinc finger)"/>
    <property type="match status" value="1"/>
</dbReference>
<keyword evidence="4" id="KW-0479">Metal-binding</keyword>
<keyword evidence="11" id="KW-1185">Reference proteome</keyword>
<dbReference type="InterPro" id="IPR045194">
    <property type="entry name" value="MGRN1/RNF157-like"/>
</dbReference>
<evidence type="ECO:0000256" key="4">
    <source>
        <dbReference type="ARBA" id="ARBA00022723"/>
    </source>
</evidence>
<feature type="region of interest" description="Disordered" evidence="9">
    <location>
        <begin position="678"/>
        <end position="715"/>
    </location>
</feature>
<organism evidence="11 12">
    <name type="scientific">Galendromus occidentalis</name>
    <name type="common">western predatory mite</name>
    <dbReference type="NCBI Taxonomy" id="34638"/>
    <lineage>
        <taxon>Eukaryota</taxon>
        <taxon>Metazoa</taxon>
        <taxon>Ecdysozoa</taxon>
        <taxon>Arthropoda</taxon>
        <taxon>Chelicerata</taxon>
        <taxon>Arachnida</taxon>
        <taxon>Acari</taxon>
        <taxon>Parasitiformes</taxon>
        <taxon>Mesostigmata</taxon>
        <taxon>Gamasina</taxon>
        <taxon>Phytoseioidea</taxon>
        <taxon>Phytoseiidae</taxon>
        <taxon>Typhlodrominae</taxon>
        <taxon>Galendromus</taxon>
    </lineage>
</organism>
<dbReference type="EC" id="2.3.2.27" evidence="2"/>
<evidence type="ECO:0000256" key="7">
    <source>
        <dbReference type="ARBA" id="ARBA00022833"/>
    </source>
</evidence>
<evidence type="ECO:0000259" key="10">
    <source>
        <dbReference type="PROSITE" id="PS50089"/>
    </source>
</evidence>
<keyword evidence="3" id="KW-0808">Transferase</keyword>
<evidence type="ECO:0000256" key="3">
    <source>
        <dbReference type="ARBA" id="ARBA00022679"/>
    </source>
</evidence>
<name>A0AAJ7WGV0_9ACAR</name>
<dbReference type="GeneID" id="100897294"/>
<dbReference type="GO" id="GO:0016567">
    <property type="term" value="P:protein ubiquitination"/>
    <property type="evidence" value="ECO:0007669"/>
    <property type="project" value="TreeGrafter"/>
</dbReference>
<evidence type="ECO:0000256" key="2">
    <source>
        <dbReference type="ARBA" id="ARBA00012483"/>
    </source>
</evidence>
<reference evidence="12" key="1">
    <citation type="submission" date="2025-08" db="UniProtKB">
        <authorList>
            <consortium name="RefSeq"/>
        </authorList>
    </citation>
    <scope>IDENTIFICATION</scope>
</reference>
<dbReference type="AlphaFoldDB" id="A0AAJ7WGV0"/>
<evidence type="ECO:0000256" key="1">
    <source>
        <dbReference type="ARBA" id="ARBA00000900"/>
    </source>
</evidence>
<gene>
    <name evidence="12" type="primary">LOC100897294</name>
</gene>
<dbReference type="SMART" id="SM00184">
    <property type="entry name" value="RING"/>
    <property type="match status" value="1"/>
</dbReference>
<evidence type="ECO:0000256" key="9">
    <source>
        <dbReference type="SAM" id="MobiDB-lite"/>
    </source>
</evidence>
<feature type="compositionally biased region" description="Acidic residues" evidence="9">
    <location>
        <begin position="339"/>
        <end position="350"/>
    </location>
</feature>
<feature type="compositionally biased region" description="Basic residues" evidence="9">
    <location>
        <begin position="539"/>
        <end position="550"/>
    </location>
</feature>
<feature type="compositionally biased region" description="Low complexity" evidence="9">
    <location>
        <begin position="679"/>
        <end position="710"/>
    </location>
</feature>
<dbReference type="KEGG" id="goe:100897294"/>
<dbReference type="Pfam" id="PF26192">
    <property type="entry name" value="RNF157-like_N"/>
    <property type="match status" value="1"/>
</dbReference>
<dbReference type="GO" id="GO:0008270">
    <property type="term" value="F:zinc ion binding"/>
    <property type="evidence" value="ECO:0007669"/>
    <property type="project" value="UniProtKB-KW"/>
</dbReference>
<feature type="region of interest" description="Disordered" evidence="9">
    <location>
        <begin position="446"/>
        <end position="604"/>
    </location>
</feature>
<dbReference type="PANTHER" id="PTHR22996">
    <property type="entry name" value="MAHOGUNIN"/>
    <property type="match status" value="1"/>
</dbReference>
<dbReference type="SUPFAM" id="SSF57850">
    <property type="entry name" value="RING/U-box"/>
    <property type="match status" value="1"/>
</dbReference>
<dbReference type="Proteomes" id="UP000694867">
    <property type="component" value="Unplaced"/>
</dbReference>
<dbReference type="FunFam" id="3.30.40.10:FF:000625">
    <property type="entry name" value="E3 ubiquitin ligase Rnf157"/>
    <property type="match status" value="1"/>
</dbReference>
<feature type="compositionally biased region" description="Basic and acidic residues" evidence="9">
    <location>
        <begin position="620"/>
        <end position="633"/>
    </location>
</feature>
<dbReference type="GO" id="GO:0005737">
    <property type="term" value="C:cytoplasm"/>
    <property type="evidence" value="ECO:0007669"/>
    <property type="project" value="TreeGrafter"/>
</dbReference>
<feature type="region of interest" description="Disordered" evidence="9">
    <location>
        <begin position="330"/>
        <end position="350"/>
    </location>
</feature>
<evidence type="ECO:0000256" key="5">
    <source>
        <dbReference type="ARBA" id="ARBA00022771"/>
    </source>
</evidence>
<feature type="compositionally biased region" description="Polar residues" evidence="9">
    <location>
        <begin position="560"/>
        <end position="576"/>
    </location>
</feature>